<evidence type="ECO:0000256" key="1">
    <source>
        <dbReference type="SAM" id="Coils"/>
    </source>
</evidence>
<dbReference type="Gene3D" id="1.10.150.50">
    <property type="entry name" value="Transcription Factor, Ets-1"/>
    <property type="match status" value="1"/>
</dbReference>
<dbReference type="InterPro" id="IPR013761">
    <property type="entry name" value="SAM/pointed_sf"/>
</dbReference>
<organism evidence="4 5">
    <name type="scientific">Triparma laevis f. inornata</name>
    <dbReference type="NCBI Taxonomy" id="1714386"/>
    <lineage>
        <taxon>Eukaryota</taxon>
        <taxon>Sar</taxon>
        <taxon>Stramenopiles</taxon>
        <taxon>Ochrophyta</taxon>
        <taxon>Bolidophyceae</taxon>
        <taxon>Parmales</taxon>
        <taxon>Triparmaceae</taxon>
        <taxon>Triparma</taxon>
    </lineage>
</organism>
<gene>
    <name evidence="4" type="ORF">TL16_g12283</name>
</gene>
<evidence type="ECO:0000313" key="5">
    <source>
        <dbReference type="Proteomes" id="UP001162640"/>
    </source>
</evidence>
<dbReference type="Pfam" id="PF00536">
    <property type="entry name" value="SAM_1"/>
    <property type="match status" value="1"/>
</dbReference>
<dbReference type="AlphaFoldDB" id="A0A9W7EVZ4"/>
<feature type="region of interest" description="Disordered" evidence="2">
    <location>
        <begin position="540"/>
        <end position="560"/>
    </location>
</feature>
<evidence type="ECO:0000259" key="3">
    <source>
        <dbReference type="Pfam" id="PF00536"/>
    </source>
</evidence>
<dbReference type="SUPFAM" id="SSF47769">
    <property type="entry name" value="SAM/Pointed domain"/>
    <property type="match status" value="1"/>
</dbReference>
<feature type="compositionally biased region" description="Polar residues" evidence="2">
    <location>
        <begin position="540"/>
        <end position="555"/>
    </location>
</feature>
<protein>
    <recommendedName>
        <fullName evidence="3">SAM domain-containing protein</fullName>
    </recommendedName>
</protein>
<feature type="region of interest" description="Disordered" evidence="2">
    <location>
        <begin position="790"/>
        <end position="821"/>
    </location>
</feature>
<feature type="compositionally biased region" description="Gly residues" evidence="2">
    <location>
        <begin position="790"/>
        <end position="805"/>
    </location>
</feature>
<feature type="compositionally biased region" description="Basic residues" evidence="2">
    <location>
        <begin position="345"/>
        <end position="363"/>
    </location>
</feature>
<evidence type="ECO:0000256" key="2">
    <source>
        <dbReference type="SAM" id="MobiDB-lite"/>
    </source>
</evidence>
<feature type="compositionally biased region" description="Low complexity" evidence="2">
    <location>
        <begin position="613"/>
        <end position="635"/>
    </location>
</feature>
<evidence type="ECO:0000313" key="4">
    <source>
        <dbReference type="EMBL" id="GMH92225.1"/>
    </source>
</evidence>
<dbReference type="Proteomes" id="UP001162640">
    <property type="component" value="Unassembled WGS sequence"/>
</dbReference>
<feature type="compositionally biased region" description="Polar residues" evidence="2">
    <location>
        <begin position="812"/>
        <end position="821"/>
    </location>
</feature>
<accession>A0A9W7EVZ4</accession>
<feature type="compositionally biased region" description="Polar residues" evidence="2">
    <location>
        <begin position="636"/>
        <end position="646"/>
    </location>
</feature>
<feature type="region of interest" description="Disordered" evidence="2">
    <location>
        <begin position="602"/>
        <end position="696"/>
    </location>
</feature>
<comment type="caution">
    <text evidence="4">The sequence shown here is derived from an EMBL/GenBank/DDBJ whole genome shotgun (WGS) entry which is preliminary data.</text>
</comment>
<feature type="region of interest" description="Disordered" evidence="2">
    <location>
        <begin position="345"/>
        <end position="369"/>
    </location>
</feature>
<dbReference type="InterPro" id="IPR001660">
    <property type="entry name" value="SAM"/>
</dbReference>
<sequence>MDSLNSLSDLSAEQVKFLFKKLGVKGDEVFGMDGGLEDAYYEDGGEVGEEEDVWSEALTTITQLTELQEDAIDDHIDSCYDLCSESHPMVFSFDADIEGFPELDMWISAILRKGYELIEGSLKEIEEALQKEFEGGSDKSTGQDAVDLPYNFNDLHTTRESTYAETFRNLIKTHLPSPALQDSVAIFADEVHKNEELGLYYVGADSWSLSVLTLTSCAVESGLKFTHLDMGQRPHYASYTRGLPSIMLSTCGYDNLDLCLYDWDEDGNHPVECCKGAVFRAWPICESPMWTVEKLKEWVEEKGGKGRVEWTECEFKQDLGFLFSGYEERQREIYCGGEEEEEQKKKKKLSKKKVGSGTQKRRKELSTIDPDDPMLDGVARFWVPEVGWVAADPDDVGSDGFFVMSTFLLLERKRRETKEHERVKDEQFRKREEERQAQLRAQYELDQFVELKKKDRKAKKEEKVEAKKEEEVVVEVEVEDEVVEVEGGETVQVVQQQQQQHAQIRQQQYVQQQQQQQQQQIQQRQYVTSQQQIAQYNNRFNPRMAQNQPVGSNAYQGRGYHRNQHQNYSYQQQQQQQQQQRRLQLQRQQQQQQQAVQQQTQKKNAWEERKKQAQAQEQQQRQAQQQILPQAHQPQTPTGGVQTNFLPLQGSPLMQGHTLGFSSPSDSPAPSNLSSFSMNSPEPQRNNLFDAGSNPDEVLNVPSHWMLDTELGDEDNRVSGEEFAGFDELSNLLSDLRLMYLKNVLDQHEVDIDSLKLMSEDDLREMGIAKGPRVKLMKRVQSELFGLSVGLGGGDGKGGGGGSGGTKDTLSETISEMSGSS</sequence>
<proteinExistence type="predicted"/>
<keyword evidence="1" id="KW-0175">Coiled coil</keyword>
<reference evidence="5" key="1">
    <citation type="journal article" date="2023" name="Commun. Biol.">
        <title>Genome analysis of Parmales, the sister group of diatoms, reveals the evolutionary specialization of diatoms from phago-mixotrophs to photoautotrophs.</title>
        <authorList>
            <person name="Ban H."/>
            <person name="Sato S."/>
            <person name="Yoshikawa S."/>
            <person name="Yamada K."/>
            <person name="Nakamura Y."/>
            <person name="Ichinomiya M."/>
            <person name="Sato N."/>
            <person name="Blanc-Mathieu R."/>
            <person name="Endo H."/>
            <person name="Kuwata A."/>
            <person name="Ogata H."/>
        </authorList>
    </citation>
    <scope>NUCLEOTIDE SEQUENCE [LARGE SCALE GENOMIC DNA]</scope>
</reference>
<feature type="compositionally biased region" description="Polar residues" evidence="2">
    <location>
        <begin position="660"/>
        <end position="687"/>
    </location>
</feature>
<name>A0A9W7EVZ4_9STRA</name>
<dbReference type="EMBL" id="BLQM01000490">
    <property type="protein sequence ID" value="GMH92225.1"/>
    <property type="molecule type" value="Genomic_DNA"/>
</dbReference>
<feature type="coiled-coil region" evidence="1">
    <location>
        <begin position="449"/>
        <end position="479"/>
    </location>
</feature>
<feature type="domain" description="SAM" evidence="3">
    <location>
        <begin position="726"/>
        <end position="781"/>
    </location>
</feature>